<dbReference type="SUPFAM" id="SSF51327">
    <property type="entry name" value="Head-binding domain of phage P22 tailspike protein"/>
    <property type="match status" value="1"/>
</dbReference>
<dbReference type="Proteomes" id="UP001208624">
    <property type="component" value="Unassembled WGS sequence"/>
</dbReference>
<proteinExistence type="predicted"/>
<dbReference type="InterPro" id="IPR036730">
    <property type="entry name" value="P22_tailspike_N_sf"/>
</dbReference>
<dbReference type="Gene3D" id="2.170.14.10">
    <property type="entry name" value="Phage P22 tailspike-like, N-terminal domain"/>
    <property type="match status" value="1"/>
</dbReference>
<evidence type="ECO:0000259" key="1">
    <source>
        <dbReference type="Pfam" id="PF09008"/>
    </source>
</evidence>
<reference evidence="2" key="1">
    <citation type="submission" date="2023-06" db="EMBL/GenBank/DDBJ databases">
        <title>Deciphering the underlying mechanisms mediating the transmission of blaNDM gene from human to animals in China.</title>
        <authorList>
            <person name="Chen K."/>
            <person name="Chen S."/>
        </authorList>
    </citation>
    <scope>NUCLEOTIDE SEQUENCE</scope>
    <source>
        <strain evidence="2">1199</strain>
    </source>
</reference>
<comment type="caution">
    <text evidence="2">The sequence shown here is derived from an EMBL/GenBank/DDBJ whole genome shotgun (WGS) entry which is preliminary data.</text>
</comment>
<dbReference type="EMBL" id="JAOVKC010001525">
    <property type="protein sequence ID" value="MCV5626397.1"/>
    <property type="molecule type" value="Genomic_DNA"/>
</dbReference>
<organism evidence="2 3">
    <name type="scientific">Escherichia coli</name>
    <dbReference type="NCBI Taxonomy" id="562"/>
    <lineage>
        <taxon>Bacteria</taxon>
        <taxon>Pseudomonadati</taxon>
        <taxon>Pseudomonadota</taxon>
        <taxon>Gammaproteobacteria</taxon>
        <taxon>Enterobacterales</taxon>
        <taxon>Enterobacteriaceae</taxon>
        <taxon>Escherichia</taxon>
    </lineage>
</organism>
<feature type="non-terminal residue" evidence="2">
    <location>
        <position position="1"/>
    </location>
</feature>
<feature type="domain" description="Bacteriophage P22 tailspike N-terminal" evidence="1">
    <location>
        <begin position="1"/>
        <end position="54"/>
    </location>
</feature>
<evidence type="ECO:0000313" key="3">
    <source>
        <dbReference type="Proteomes" id="UP001208624"/>
    </source>
</evidence>
<evidence type="ECO:0000313" key="2">
    <source>
        <dbReference type="EMBL" id="MCV5626397.1"/>
    </source>
</evidence>
<sequence length="82" mass="9156">PVSQPIIINAAGYPVYNGQIAKFVTVQGHSMAVYDAYGAQQFYFPNVLKYDPDQLEQRLSSFDGQKYIGVCPDIVTLRTIEP</sequence>
<gene>
    <name evidence="2" type="ORF">OFN31_32720</name>
</gene>
<accession>A0AAP3ENP1</accession>
<protein>
    <submittedName>
        <fullName evidence="2">Phage head-binding domain-containing protein</fullName>
    </submittedName>
</protein>
<dbReference type="InterPro" id="IPR009093">
    <property type="entry name" value="P22_tailspike_N"/>
</dbReference>
<name>A0AAP3ENP1_ECOLX</name>
<dbReference type="Pfam" id="PF09008">
    <property type="entry name" value="Head_binding"/>
    <property type="match status" value="1"/>
</dbReference>
<feature type="non-terminal residue" evidence="2">
    <location>
        <position position="82"/>
    </location>
</feature>
<dbReference type="AlphaFoldDB" id="A0AAP3ENP1"/>